<dbReference type="InterPro" id="IPR051856">
    <property type="entry name" value="CSR-E3_Ligase_Protein"/>
</dbReference>
<feature type="domain" description="Methyltransferase type 11" evidence="7">
    <location>
        <begin position="1183"/>
        <end position="1283"/>
    </location>
</feature>
<evidence type="ECO:0000259" key="6">
    <source>
        <dbReference type="Pfam" id="PF07782"/>
    </source>
</evidence>
<feature type="transmembrane region" description="Helical" evidence="5">
    <location>
        <begin position="442"/>
        <end position="460"/>
    </location>
</feature>
<feature type="domain" description="Dendritic cell-specific transmembrane protein-like" evidence="6">
    <location>
        <begin position="827"/>
        <end position="1017"/>
    </location>
</feature>
<evidence type="ECO:0000256" key="4">
    <source>
        <dbReference type="ARBA" id="ARBA00023136"/>
    </source>
</evidence>
<keyword evidence="2 5" id="KW-0812">Transmembrane</keyword>
<reference evidence="8 9" key="1">
    <citation type="submission" date="2015-01" db="EMBL/GenBank/DDBJ databases">
        <title>Evolution of Trichinella species and genotypes.</title>
        <authorList>
            <person name="Korhonen P.K."/>
            <person name="Edoardo P."/>
            <person name="Giuseppe L.R."/>
            <person name="Gasser R.B."/>
        </authorList>
    </citation>
    <scope>NUCLEOTIDE SEQUENCE [LARGE SCALE GENOMIC DNA]</scope>
    <source>
        <strain evidence="8">ISS37</strain>
    </source>
</reference>
<dbReference type="Gene3D" id="3.40.50.150">
    <property type="entry name" value="Vaccinia Virus protein VP39"/>
    <property type="match status" value="1"/>
</dbReference>
<evidence type="ECO:0000313" key="8">
    <source>
        <dbReference type="EMBL" id="KRX24775.1"/>
    </source>
</evidence>
<feature type="transmembrane region" description="Helical" evidence="5">
    <location>
        <begin position="976"/>
        <end position="994"/>
    </location>
</feature>
<dbReference type="CDD" id="cd02440">
    <property type="entry name" value="AdoMet_MTases"/>
    <property type="match status" value="1"/>
</dbReference>
<accession>A0A0V0SDQ1</accession>
<feature type="transmembrane region" description="Helical" evidence="5">
    <location>
        <begin position="476"/>
        <end position="493"/>
    </location>
</feature>
<protein>
    <submittedName>
        <fullName evidence="8">DC-STAMP domain-containing protein 1</fullName>
    </submittedName>
</protein>
<dbReference type="OrthoDB" id="158360at2759"/>
<dbReference type="InterPro" id="IPR012858">
    <property type="entry name" value="DC_STAMP-like"/>
</dbReference>
<feature type="transmembrane region" description="Helical" evidence="5">
    <location>
        <begin position="417"/>
        <end position="435"/>
    </location>
</feature>
<dbReference type="InterPro" id="IPR013216">
    <property type="entry name" value="Methyltransf_11"/>
</dbReference>
<dbReference type="Pfam" id="PF12352">
    <property type="entry name" value="V-SNARE_C"/>
    <property type="match status" value="1"/>
</dbReference>
<dbReference type="Pfam" id="PF08241">
    <property type="entry name" value="Methyltransf_11"/>
    <property type="match status" value="1"/>
</dbReference>
<name>A0A0V0SDQ1_9BILA</name>
<evidence type="ECO:0000313" key="9">
    <source>
        <dbReference type="Proteomes" id="UP000054630"/>
    </source>
</evidence>
<dbReference type="Gene3D" id="1.10.472.10">
    <property type="entry name" value="Cyclin-like"/>
    <property type="match status" value="1"/>
</dbReference>
<evidence type="ECO:0000256" key="3">
    <source>
        <dbReference type="ARBA" id="ARBA00022989"/>
    </source>
</evidence>
<keyword evidence="3 5" id="KW-1133">Transmembrane helix</keyword>
<dbReference type="InterPro" id="IPR029063">
    <property type="entry name" value="SAM-dependent_MTases_sf"/>
</dbReference>
<dbReference type="CDD" id="cd20541">
    <property type="entry name" value="CYCLIN_CNTD1"/>
    <property type="match status" value="1"/>
</dbReference>
<keyword evidence="9" id="KW-1185">Reference proteome</keyword>
<dbReference type="PANTHER" id="PTHR21041:SF17">
    <property type="entry name" value="E3 UBIQUITIN-PROTEIN LIGASE DCST1"/>
    <property type="match status" value="1"/>
</dbReference>
<keyword evidence="4 5" id="KW-0472">Membrane</keyword>
<dbReference type="Proteomes" id="UP000054630">
    <property type="component" value="Unassembled WGS sequence"/>
</dbReference>
<dbReference type="EMBL" id="JYDL01000015">
    <property type="protein sequence ID" value="KRX24775.1"/>
    <property type="molecule type" value="Genomic_DNA"/>
</dbReference>
<dbReference type="GO" id="GO:0016020">
    <property type="term" value="C:membrane"/>
    <property type="evidence" value="ECO:0007669"/>
    <property type="project" value="UniProtKB-SubCell"/>
</dbReference>
<dbReference type="SUPFAM" id="SSF47954">
    <property type="entry name" value="Cyclin-like"/>
    <property type="match status" value="1"/>
</dbReference>
<evidence type="ECO:0000256" key="1">
    <source>
        <dbReference type="ARBA" id="ARBA00004141"/>
    </source>
</evidence>
<gene>
    <name evidence="8" type="primary">DCST1</name>
    <name evidence="8" type="ORF">T07_3564</name>
</gene>
<dbReference type="SUPFAM" id="SSF53335">
    <property type="entry name" value="S-adenosyl-L-methionine-dependent methyltransferases"/>
    <property type="match status" value="1"/>
</dbReference>
<dbReference type="STRING" id="6336.A0A0V0SDQ1"/>
<dbReference type="InterPro" id="IPR036915">
    <property type="entry name" value="Cyclin-like_sf"/>
</dbReference>
<dbReference type="GO" id="GO:0008757">
    <property type="term" value="F:S-adenosylmethionine-dependent methyltransferase activity"/>
    <property type="evidence" value="ECO:0007669"/>
    <property type="project" value="InterPro"/>
</dbReference>
<evidence type="ECO:0000256" key="5">
    <source>
        <dbReference type="SAM" id="Phobius"/>
    </source>
</evidence>
<dbReference type="Pfam" id="PF07782">
    <property type="entry name" value="DC_STAMP"/>
    <property type="match status" value="1"/>
</dbReference>
<sequence>MDLLYLETTDIMQKIHQGLAHLESSRESKTVSELEMFLRQQLELADKNCKRLGLIASKQPVNRRRHAQQLVDQLHYDLNQANMAFEKIILRFQEFKRCELEREELLSRRYKANETTSIYMDDAALVYNEKLHSTNRYVDDMILSGQSILENLQFQAFSMKNIRKRLIDYGNTLAFPKMAENGRTVRINFGKMTISPEMLQDWLSELYSFNRRRMEAVAAEGLYSFLTRQMVEFLFAVCDEMQLMHELRYTACTIFDIFISRLVNSLWLYIRERCESKEKLLEDWQLITEKLEKGMILRIISCVQVASKLECEPEFVTVAKAKQFLKKFGLVYSNEQILKSELRVAKTLKYFLQIPSPMYYTETLLKVLNLLDQRFEIEQLRECIQDLLDLVWLMRDEIYKCILSCSIADLLYVENDFMYLAAGVIVTAVALVKNLNEARKSLGKFVFFTILGGAIGYFFWETAGKNVDFGDPKFNVWIHWFVVFSFALSCGLIQMVRSVILMTLVTILNVHGQAFVQCSLMALVADSPGQNLMMNFHRATDSLLCNIDVAKNVTRAKMNLLFKPSENILDDLLQGAKAAAKVSQDLPLMVEDLEAELGKDPDSGADREHEAYEKEVNEWESAYLLKKGELPSKIEAMFERRVNDRRLRELSYRKKALRNFIRRATHACEDIINSAIRECKLWSLEHYNKCWAENWLNPFCKIYQGDELCNLLNMINYRGEQCESNNSGISEYANTYGSQLAAAEDYTEKLSDDFKLNIQFKVDLPLRRPDLVTVQQMAAIIKQSVSGIVSFVKYFSIVMKAVSFFLALTTLRVNLSWFQSYMKDVTHSNCYLTKFWLDIENRRKEENRKHLIPLRPFEQGRINNLFSPSPTPEERKQLVRGVSTLFHLFWSIFSLIIVDDQFYHLLDMVKDYSGVEVNQTGKHDIIITLEGTGEVARMIGSVIEDLNQTLKLDQVITNEHCIVHPTKIDYESVERIWLVFALLCFQLTAGVYLVRLRLLITNLMYPERERVRAVWLYNDMLRNRAMHFRKRKVEINKMAMDDEFPKPASSLWSDVFVCIYCGEKGKYDFNTCEKHSQNVDHCKQCWEEELAERCIACLLQRENIVGKDGRIKEQYRDLSYPKSIAKMIGKPSNFVMKRLSEELKCPTSSVMGRLASVMYLRKFKEISSNVINILNPSADDRILEVGFGLGYGLFEAFKKVERGNGVVFGSERSQYMVKRARKIFALEIHYGRMEVDLSLASHLPYLNNSIDCIFHNDCFYYWPSVKNALLELKRVLKPGGRMLTSMSIERVKEWSSRGLLQPSYCIDPLDYILHLENTGFVDIKFEYHSSAGVQFQTVIALKPPVEEDRGVNLDVEEKNFQQEILEFEKLRRAIRKSHNI</sequence>
<dbReference type="PANTHER" id="PTHR21041">
    <property type="entry name" value="DENDRITIC CELL-SPECIFIC TRANSMEMBRANE PROTEIN"/>
    <property type="match status" value="1"/>
</dbReference>
<organism evidence="8 9">
    <name type="scientific">Trichinella nelsoni</name>
    <dbReference type="NCBI Taxonomy" id="6336"/>
    <lineage>
        <taxon>Eukaryota</taxon>
        <taxon>Metazoa</taxon>
        <taxon>Ecdysozoa</taxon>
        <taxon>Nematoda</taxon>
        <taxon>Enoplea</taxon>
        <taxon>Dorylaimia</taxon>
        <taxon>Trichinellida</taxon>
        <taxon>Trichinellidae</taxon>
        <taxon>Trichinella</taxon>
    </lineage>
</organism>
<proteinExistence type="predicted"/>
<comment type="subcellular location">
    <subcellularLocation>
        <location evidence="1">Membrane</location>
        <topology evidence="1">Multi-pass membrane protein</topology>
    </subcellularLocation>
</comment>
<evidence type="ECO:0000259" key="7">
    <source>
        <dbReference type="Pfam" id="PF08241"/>
    </source>
</evidence>
<comment type="caution">
    <text evidence="8">The sequence shown here is derived from an EMBL/GenBank/DDBJ whole genome shotgun (WGS) entry which is preliminary data.</text>
</comment>
<evidence type="ECO:0000256" key="2">
    <source>
        <dbReference type="ARBA" id="ARBA00022692"/>
    </source>
</evidence>